<feature type="compositionally biased region" description="Low complexity" evidence="9">
    <location>
        <begin position="112"/>
        <end position="124"/>
    </location>
</feature>
<comment type="caution">
    <text evidence="12">The sequence shown here is derived from an EMBL/GenBank/DDBJ whole genome shotgun (WGS) entry which is preliminary data.</text>
</comment>
<organism evidence="12 13">
    <name type="scientific">Leucosporidium creatinivorum</name>
    <dbReference type="NCBI Taxonomy" id="106004"/>
    <lineage>
        <taxon>Eukaryota</taxon>
        <taxon>Fungi</taxon>
        <taxon>Dikarya</taxon>
        <taxon>Basidiomycota</taxon>
        <taxon>Pucciniomycotina</taxon>
        <taxon>Microbotryomycetes</taxon>
        <taxon>Leucosporidiales</taxon>
        <taxon>Leucosporidium</taxon>
    </lineage>
</organism>
<keyword evidence="4" id="KW-0396">Initiation factor</keyword>
<evidence type="ECO:0000256" key="5">
    <source>
        <dbReference type="ARBA" id="ARBA00022917"/>
    </source>
</evidence>
<feature type="compositionally biased region" description="Basic residues" evidence="9">
    <location>
        <begin position="54"/>
        <end position="63"/>
    </location>
</feature>
<evidence type="ECO:0000259" key="10">
    <source>
        <dbReference type="Pfam" id="PF12804"/>
    </source>
</evidence>
<dbReference type="PANTHER" id="PTHR45989">
    <property type="entry name" value="TRANSLATION INITIATION FACTOR EIF-2B SUBUNIT GAMMA"/>
    <property type="match status" value="1"/>
</dbReference>
<feature type="region of interest" description="Disordered" evidence="9">
    <location>
        <begin position="106"/>
        <end position="127"/>
    </location>
</feature>
<sequence length="542" mass="58407">MSLPNSLFSMTSLPKAQFRAVVTCGFGSDLYPLVEPESAISSDEDGETGAAAHHPVHGRKHGQTKALLPVAGKKMVDWVLERVEEAGVFDILVLTPASLAAPMGHHLRARRSAPSTSSSSSPTAKVELEEVPEDIARRGCVNIVRWAAEKSFIKTDFILLPCDLLLSPSGANPVISLASLLDRHRNDDNLMTTLFSERAAGGVVEARKDGPPEILTIYDRKSSTLLDIREMDEYDEDEVPLRTSLLARFPSPTLTTGLLPTQLYIFSSTILPLILSETHSRRIRHMDNIRDLAGWISRLSWRNGGRDAITYRAKGDVDREDGLAMGRSTTQPPVLGSSGKGDAKSVFGHESMPQTGANTPALVSRGSWRANEFAGAGAWREGSAQTAAGKAAGSGGCKVVVWRAADGWCGRGNTVAGWVEMNRAALKLLPPSPPPTNTPSGVFISPDSFLHPSVYPNLGEKVGIKRCIIGKGCFIGKGTKLTNVVIMENVVIGENVKLDNCVVSNGVQIRDRATLKDCEMGRDVIVDTDAQVKNEQLVVEVE</sequence>
<comment type="similarity">
    <text evidence="2">Belongs to the eIF-2B gamma/epsilon subunits family.</text>
</comment>
<gene>
    <name evidence="12" type="ORF">BCR35DRAFT_302970</name>
</gene>
<name>A0A1Y2FL02_9BASI</name>
<evidence type="ECO:0000256" key="7">
    <source>
        <dbReference type="ARBA" id="ARBA00044229"/>
    </source>
</evidence>
<evidence type="ECO:0000256" key="9">
    <source>
        <dbReference type="SAM" id="MobiDB-lite"/>
    </source>
</evidence>
<dbReference type="InterPro" id="IPR029044">
    <property type="entry name" value="Nucleotide-diphossugar_trans"/>
</dbReference>
<dbReference type="Gene3D" id="3.90.550.10">
    <property type="entry name" value="Spore Coat Polysaccharide Biosynthesis Protein SpsA, Chain A"/>
    <property type="match status" value="1"/>
</dbReference>
<feature type="domain" description="Mannose-1-phosphate guanyltransferase C-terminal" evidence="11">
    <location>
        <begin position="450"/>
        <end position="535"/>
    </location>
</feature>
<dbReference type="EMBL" id="MCGR01000017">
    <property type="protein sequence ID" value="ORY84662.1"/>
    <property type="molecule type" value="Genomic_DNA"/>
</dbReference>
<dbReference type="FunCoup" id="A0A1Y2FL02">
    <property type="interactions" value="350"/>
</dbReference>
<dbReference type="Proteomes" id="UP000193467">
    <property type="component" value="Unassembled WGS sequence"/>
</dbReference>
<keyword evidence="13" id="KW-1185">Reference proteome</keyword>
<dbReference type="InterPro" id="IPR025877">
    <property type="entry name" value="MobA-like_NTP_Trfase"/>
</dbReference>
<dbReference type="AlphaFoldDB" id="A0A1Y2FL02"/>
<dbReference type="Gene3D" id="2.160.10.10">
    <property type="entry name" value="Hexapeptide repeat proteins"/>
    <property type="match status" value="1"/>
</dbReference>
<dbReference type="GO" id="GO:0005085">
    <property type="term" value="F:guanyl-nucleotide exchange factor activity"/>
    <property type="evidence" value="ECO:0007669"/>
    <property type="project" value="TreeGrafter"/>
</dbReference>
<dbReference type="OrthoDB" id="1733332at2759"/>
<comment type="subcellular location">
    <subcellularLocation>
        <location evidence="1">Cytoplasm</location>
        <location evidence="1">Cytosol</location>
    </subcellularLocation>
</comment>
<evidence type="ECO:0000256" key="1">
    <source>
        <dbReference type="ARBA" id="ARBA00004514"/>
    </source>
</evidence>
<dbReference type="Pfam" id="PF25087">
    <property type="entry name" value="GMPPB_C"/>
    <property type="match status" value="1"/>
</dbReference>
<dbReference type="GO" id="GO:0005851">
    <property type="term" value="C:eukaryotic translation initiation factor 2B complex"/>
    <property type="evidence" value="ECO:0007669"/>
    <property type="project" value="TreeGrafter"/>
</dbReference>
<dbReference type="Pfam" id="PF12804">
    <property type="entry name" value="NTP_transf_3"/>
    <property type="match status" value="1"/>
</dbReference>
<dbReference type="InParanoid" id="A0A1Y2FL02"/>
<dbReference type="STRING" id="106004.A0A1Y2FL02"/>
<dbReference type="InterPro" id="IPR051960">
    <property type="entry name" value="eIF2B_gamma"/>
</dbReference>
<dbReference type="InterPro" id="IPR056729">
    <property type="entry name" value="GMPPB_C"/>
</dbReference>
<accession>A0A1Y2FL02</accession>
<dbReference type="PANTHER" id="PTHR45989:SF1">
    <property type="entry name" value="TRANSLATION INITIATION FACTOR EIF-2B SUBUNIT GAMMA"/>
    <property type="match status" value="1"/>
</dbReference>
<feature type="region of interest" description="Disordered" evidence="9">
    <location>
        <begin position="39"/>
        <end position="64"/>
    </location>
</feature>
<dbReference type="GO" id="GO:0016779">
    <property type="term" value="F:nucleotidyltransferase activity"/>
    <property type="evidence" value="ECO:0007669"/>
    <property type="project" value="UniProtKB-ARBA"/>
</dbReference>
<dbReference type="SUPFAM" id="SSF53448">
    <property type="entry name" value="Nucleotide-diphospho-sugar transferases"/>
    <property type="match status" value="1"/>
</dbReference>
<keyword evidence="3" id="KW-0963">Cytoplasm</keyword>
<evidence type="ECO:0000256" key="4">
    <source>
        <dbReference type="ARBA" id="ARBA00022540"/>
    </source>
</evidence>
<dbReference type="GO" id="GO:0005829">
    <property type="term" value="C:cytosol"/>
    <property type="evidence" value="ECO:0007669"/>
    <property type="project" value="UniProtKB-SubCell"/>
</dbReference>
<reference evidence="12 13" key="1">
    <citation type="submission" date="2016-07" db="EMBL/GenBank/DDBJ databases">
        <title>Pervasive Adenine N6-methylation of Active Genes in Fungi.</title>
        <authorList>
            <consortium name="DOE Joint Genome Institute"/>
            <person name="Mondo S.J."/>
            <person name="Dannebaum R.O."/>
            <person name="Kuo R.C."/>
            <person name="Labutti K."/>
            <person name="Haridas S."/>
            <person name="Kuo A."/>
            <person name="Salamov A."/>
            <person name="Ahrendt S.R."/>
            <person name="Lipzen A."/>
            <person name="Sullivan W."/>
            <person name="Andreopoulos W.B."/>
            <person name="Clum A."/>
            <person name="Lindquist E."/>
            <person name="Daum C."/>
            <person name="Ramamoorthy G.K."/>
            <person name="Gryganskyi A."/>
            <person name="Culley D."/>
            <person name="Magnuson J.K."/>
            <person name="James T.Y."/>
            <person name="O'Malley M.A."/>
            <person name="Stajich J.E."/>
            <person name="Spatafora J.W."/>
            <person name="Visel A."/>
            <person name="Grigoriev I.V."/>
        </authorList>
    </citation>
    <scope>NUCLEOTIDE SEQUENCE [LARGE SCALE GENOMIC DNA]</scope>
    <source>
        <strain evidence="12 13">62-1032</strain>
    </source>
</reference>
<evidence type="ECO:0000256" key="2">
    <source>
        <dbReference type="ARBA" id="ARBA00007878"/>
    </source>
</evidence>
<keyword evidence="5" id="KW-0648">Protein biosynthesis</keyword>
<evidence type="ECO:0000259" key="11">
    <source>
        <dbReference type="Pfam" id="PF25087"/>
    </source>
</evidence>
<comment type="subunit">
    <text evidence="8">Component of the translation initiation factor 2B (eIF2B) complex which is a heterodecamer of two sets of five different subunits: alpha, beta, gamma, delta and epsilon. Subunits alpha, beta and delta comprise a regulatory subcomplex and subunits epsilon and gamma comprise a catalytic subcomplex. Within the complex, the hexameric regulatory complex resides at the center, with the two heterodimeric catalytic subcomplexes bound on opposite sides.</text>
</comment>
<proteinExistence type="inferred from homology"/>
<dbReference type="GO" id="GO:0002183">
    <property type="term" value="P:cytoplasmic translational initiation"/>
    <property type="evidence" value="ECO:0007669"/>
    <property type="project" value="TreeGrafter"/>
</dbReference>
<evidence type="ECO:0000313" key="12">
    <source>
        <dbReference type="EMBL" id="ORY84662.1"/>
    </source>
</evidence>
<feature type="region of interest" description="Disordered" evidence="9">
    <location>
        <begin position="322"/>
        <end position="343"/>
    </location>
</feature>
<protein>
    <recommendedName>
        <fullName evidence="6">Translation initiation factor eIF2B subunit gamma</fullName>
    </recommendedName>
    <alternativeName>
        <fullName evidence="7">eIF2B GDP-GTP exchange factor subunit gamma</fullName>
    </alternativeName>
</protein>
<feature type="domain" description="MobA-like NTP transferase" evidence="10">
    <location>
        <begin position="58"/>
        <end position="168"/>
    </location>
</feature>
<evidence type="ECO:0000256" key="8">
    <source>
        <dbReference type="ARBA" id="ARBA00046432"/>
    </source>
</evidence>
<evidence type="ECO:0000313" key="13">
    <source>
        <dbReference type="Proteomes" id="UP000193467"/>
    </source>
</evidence>
<evidence type="ECO:0000256" key="6">
    <source>
        <dbReference type="ARBA" id="ARBA00044196"/>
    </source>
</evidence>
<dbReference type="GO" id="GO:0003743">
    <property type="term" value="F:translation initiation factor activity"/>
    <property type="evidence" value="ECO:0007669"/>
    <property type="project" value="UniProtKB-KW"/>
</dbReference>
<evidence type="ECO:0000256" key="3">
    <source>
        <dbReference type="ARBA" id="ARBA00022490"/>
    </source>
</evidence>